<dbReference type="FunFam" id="1.10.287.130:FF:000037">
    <property type="entry name" value="Hybrid sensor histidine kinase/response regulator"/>
    <property type="match status" value="1"/>
</dbReference>
<keyword evidence="8" id="KW-0808">Transferase</keyword>
<dbReference type="SMART" id="SM00387">
    <property type="entry name" value="HATPase_c"/>
    <property type="match status" value="1"/>
</dbReference>
<dbReference type="STRING" id="1166337.SAMN05192580_3367"/>
<evidence type="ECO:0000313" key="9">
    <source>
        <dbReference type="Proteomes" id="UP000198824"/>
    </source>
</evidence>
<keyword evidence="8" id="KW-0418">Kinase</keyword>
<feature type="domain" description="Response regulatory" evidence="7">
    <location>
        <begin position="669"/>
        <end position="787"/>
    </location>
</feature>
<dbReference type="EMBL" id="FOZG01000003">
    <property type="protein sequence ID" value="SFS10085.1"/>
    <property type="molecule type" value="Genomic_DNA"/>
</dbReference>
<dbReference type="SUPFAM" id="SSF55874">
    <property type="entry name" value="ATPase domain of HSP90 chaperone/DNA topoisomerase II/histidine kinase"/>
    <property type="match status" value="1"/>
</dbReference>
<keyword evidence="5" id="KW-0812">Transmembrane</keyword>
<feature type="domain" description="Histidine kinase" evidence="6">
    <location>
        <begin position="420"/>
        <end position="645"/>
    </location>
</feature>
<dbReference type="PANTHER" id="PTHR43065:SF42">
    <property type="entry name" value="TWO-COMPONENT SENSOR PPRA"/>
    <property type="match status" value="1"/>
</dbReference>
<reference evidence="8 9" key="1">
    <citation type="submission" date="2016-10" db="EMBL/GenBank/DDBJ databases">
        <authorList>
            <person name="de Groot N.N."/>
        </authorList>
    </citation>
    <scope>NUCLEOTIDE SEQUENCE [LARGE SCALE GENOMIC DNA]</scope>
    <source>
        <strain evidence="8 9">S5-249</strain>
    </source>
</reference>
<dbReference type="CDD" id="cd00082">
    <property type="entry name" value="HisKA"/>
    <property type="match status" value="1"/>
</dbReference>
<feature type="transmembrane region" description="Helical" evidence="5">
    <location>
        <begin position="10"/>
        <end position="29"/>
    </location>
</feature>
<dbReference type="InterPro" id="IPR003594">
    <property type="entry name" value="HATPase_dom"/>
</dbReference>
<gene>
    <name evidence="8" type="ORF">SAMN05192580_3367</name>
</gene>
<evidence type="ECO:0000256" key="1">
    <source>
        <dbReference type="ARBA" id="ARBA00000085"/>
    </source>
</evidence>
<dbReference type="InterPro" id="IPR036097">
    <property type="entry name" value="HisK_dim/P_sf"/>
</dbReference>
<organism evidence="8 9">
    <name type="scientific">Sphingomonas jatrophae</name>
    <dbReference type="NCBI Taxonomy" id="1166337"/>
    <lineage>
        <taxon>Bacteria</taxon>
        <taxon>Pseudomonadati</taxon>
        <taxon>Pseudomonadota</taxon>
        <taxon>Alphaproteobacteria</taxon>
        <taxon>Sphingomonadales</taxon>
        <taxon>Sphingomonadaceae</taxon>
        <taxon>Sphingomonas</taxon>
    </lineage>
</organism>
<evidence type="ECO:0000259" key="6">
    <source>
        <dbReference type="PROSITE" id="PS50109"/>
    </source>
</evidence>
<accession>A0A1I6M2Z8</accession>
<dbReference type="PROSITE" id="PS50110">
    <property type="entry name" value="RESPONSE_REGULATORY"/>
    <property type="match status" value="1"/>
</dbReference>
<dbReference type="SMART" id="SM00448">
    <property type="entry name" value="REC"/>
    <property type="match status" value="1"/>
</dbReference>
<sequence length="791" mass="83519">MTLTPASPRLLLAIVALVGAITAVLLWQAVGDARFAAGFVATMLAVAAVGLVFRRERTAEVAPPATDWTLLGQALAALPEPVAVADREGRLVCVNPAYGEAFPGLPAPQAALPGTAAGDAAKAAWRDGVGVAEAGGRTITVTRAGAAEDHLVWRFAPAPAEARARRVAQALAGEPGRRLGLAGVMAALVGETGRLLAANPVFLARALGDADAQPAGRDFTDLLAAGDDDRIRIAAELTPGAPGDGPDPLRLIQLPLGEADAEGATLVMMLDEDGRVATRPDARSMATVHVHALLGMLPLGLALAERDGRLLFMNEAFERAAGIEPGRPIVYPSDLFVREDKGAVADTMRRVTNGRAPSSDLSVRLAARADEPVSLTIAQAKGLGEASVLLSLKDNSEESKLKHQIAQATKMQAVGQLAGGVAHDFNNILTAIIGHCDLMLMRHAPGDSDYDDIQQIKHNSNRAAGLTRQLLAFSRQQTLRPQVLQLPDVIAEVGNLLKRLLGETVRLEVKHGRNLGPVRADPGQLEQVIVNLAVNARDAMLEKGGGTLTIRTYGVGAEEVRELRSEVLPVGDYTALSVADTGTGIAPENLAKIFEPFFTTKELGKGTGLGLSTVYGIVKQSGGFIFADSKVGQGTSFVIYLPVHRAEPAREEAPPPKRPRQDALWGTGTILLVEDEDMVRAVAERALTRQGYRIVAAANGEAALEALALLADAGETVDLIVSDVVMPVMDGPTMATRARETHPDVPVLFMSGYAEEQLRRSIDIARVHFLPKPFSVQQLAEAARDAMALKA</sequence>
<keyword evidence="9" id="KW-1185">Reference proteome</keyword>
<dbReference type="InterPro" id="IPR003661">
    <property type="entry name" value="HisK_dim/P_dom"/>
</dbReference>
<evidence type="ECO:0000259" key="7">
    <source>
        <dbReference type="PROSITE" id="PS50110"/>
    </source>
</evidence>
<evidence type="ECO:0000256" key="3">
    <source>
        <dbReference type="ARBA" id="ARBA00022553"/>
    </source>
</evidence>
<dbReference type="Pfam" id="PF00072">
    <property type="entry name" value="Response_reg"/>
    <property type="match status" value="1"/>
</dbReference>
<name>A0A1I6M2Z8_9SPHN</name>
<dbReference type="Gene3D" id="3.40.50.2300">
    <property type="match status" value="1"/>
</dbReference>
<dbReference type="PRINTS" id="PR00344">
    <property type="entry name" value="BCTRLSENSOR"/>
</dbReference>
<evidence type="ECO:0000256" key="4">
    <source>
        <dbReference type="PROSITE-ProRule" id="PRU00169"/>
    </source>
</evidence>
<dbReference type="Proteomes" id="UP000198824">
    <property type="component" value="Unassembled WGS sequence"/>
</dbReference>
<dbReference type="InterPro" id="IPR004358">
    <property type="entry name" value="Sig_transdc_His_kin-like_C"/>
</dbReference>
<dbReference type="InterPro" id="IPR011006">
    <property type="entry name" value="CheY-like_superfamily"/>
</dbReference>
<keyword evidence="5" id="KW-1133">Transmembrane helix</keyword>
<feature type="transmembrane region" description="Helical" evidence="5">
    <location>
        <begin position="35"/>
        <end position="53"/>
    </location>
</feature>
<dbReference type="Pfam" id="PF02518">
    <property type="entry name" value="HATPase_c"/>
    <property type="match status" value="1"/>
</dbReference>
<dbReference type="SUPFAM" id="SSF47384">
    <property type="entry name" value="Homodimeric domain of signal transducing histidine kinase"/>
    <property type="match status" value="1"/>
</dbReference>
<dbReference type="EC" id="2.7.13.3" evidence="2"/>
<dbReference type="GO" id="GO:0000155">
    <property type="term" value="F:phosphorelay sensor kinase activity"/>
    <property type="evidence" value="ECO:0007669"/>
    <property type="project" value="InterPro"/>
</dbReference>
<comment type="catalytic activity">
    <reaction evidence="1">
        <text>ATP + protein L-histidine = ADP + protein N-phospho-L-histidine.</text>
        <dbReference type="EC" id="2.7.13.3"/>
    </reaction>
</comment>
<evidence type="ECO:0000256" key="2">
    <source>
        <dbReference type="ARBA" id="ARBA00012438"/>
    </source>
</evidence>
<dbReference type="Gene3D" id="1.10.287.130">
    <property type="match status" value="1"/>
</dbReference>
<dbReference type="SUPFAM" id="SSF52172">
    <property type="entry name" value="CheY-like"/>
    <property type="match status" value="1"/>
</dbReference>
<dbReference type="InterPro" id="IPR035965">
    <property type="entry name" value="PAS-like_dom_sf"/>
</dbReference>
<dbReference type="SMART" id="SM00388">
    <property type="entry name" value="HisKA"/>
    <property type="match status" value="1"/>
</dbReference>
<dbReference type="Pfam" id="PF08448">
    <property type="entry name" value="PAS_4"/>
    <property type="match status" value="1"/>
</dbReference>
<protein>
    <recommendedName>
        <fullName evidence="2">histidine kinase</fullName>
        <ecNumber evidence="2">2.7.13.3</ecNumber>
    </recommendedName>
</protein>
<dbReference type="OrthoDB" id="9796100at2"/>
<dbReference type="Gene3D" id="3.30.565.10">
    <property type="entry name" value="Histidine kinase-like ATPase, C-terminal domain"/>
    <property type="match status" value="1"/>
</dbReference>
<keyword evidence="3 4" id="KW-0597">Phosphoprotein</keyword>
<dbReference type="SUPFAM" id="SSF55785">
    <property type="entry name" value="PYP-like sensor domain (PAS domain)"/>
    <property type="match status" value="1"/>
</dbReference>
<dbReference type="InterPro" id="IPR013656">
    <property type="entry name" value="PAS_4"/>
</dbReference>
<dbReference type="InterPro" id="IPR005467">
    <property type="entry name" value="His_kinase_dom"/>
</dbReference>
<dbReference type="RefSeq" id="WP_093316241.1">
    <property type="nucleotide sequence ID" value="NZ_FOZG01000003.1"/>
</dbReference>
<dbReference type="PROSITE" id="PS50109">
    <property type="entry name" value="HIS_KIN"/>
    <property type="match status" value="1"/>
</dbReference>
<feature type="modified residue" description="4-aspartylphosphate" evidence="4">
    <location>
        <position position="723"/>
    </location>
</feature>
<dbReference type="InterPro" id="IPR001789">
    <property type="entry name" value="Sig_transdc_resp-reg_receiver"/>
</dbReference>
<dbReference type="Pfam" id="PF00512">
    <property type="entry name" value="HisKA"/>
    <property type="match status" value="1"/>
</dbReference>
<keyword evidence="5" id="KW-0472">Membrane</keyword>
<dbReference type="AlphaFoldDB" id="A0A1I6M2Z8"/>
<dbReference type="InterPro" id="IPR036890">
    <property type="entry name" value="HATPase_C_sf"/>
</dbReference>
<dbReference type="PANTHER" id="PTHR43065">
    <property type="entry name" value="SENSOR HISTIDINE KINASE"/>
    <property type="match status" value="1"/>
</dbReference>
<proteinExistence type="predicted"/>
<evidence type="ECO:0000313" key="8">
    <source>
        <dbReference type="EMBL" id="SFS10085.1"/>
    </source>
</evidence>
<evidence type="ECO:0000256" key="5">
    <source>
        <dbReference type="SAM" id="Phobius"/>
    </source>
</evidence>